<dbReference type="AlphaFoldDB" id="A0A2R6P8H1"/>
<feature type="domain" description="BTB" evidence="1">
    <location>
        <begin position="18"/>
        <end position="82"/>
    </location>
</feature>
<comment type="caution">
    <text evidence="2">The sequence shown here is derived from an EMBL/GenBank/DDBJ whole genome shotgun (WGS) entry which is preliminary data.</text>
</comment>
<dbReference type="SUPFAM" id="SSF54695">
    <property type="entry name" value="POZ domain"/>
    <property type="match status" value="1"/>
</dbReference>
<dbReference type="STRING" id="98765.A0A2R6P8H1"/>
<evidence type="ECO:0000313" key="2">
    <source>
        <dbReference type="EMBL" id="PSR86950.1"/>
    </source>
</evidence>
<accession>A0A2R6P8H1</accession>
<dbReference type="OrthoDB" id="3164835at2759"/>
<dbReference type="InterPro" id="IPR000210">
    <property type="entry name" value="BTB/POZ_dom"/>
</dbReference>
<dbReference type="Gene3D" id="3.30.710.10">
    <property type="entry name" value="Potassium Channel Kv1.1, Chain A"/>
    <property type="match status" value="1"/>
</dbReference>
<feature type="domain" description="BTB" evidence="1">
    <location>
        <begin position="237"/>
        <end position="299"/>
    </location>
</feature>
<dbReference type="Pfam" id="PF00651">
    <property type="entry name" value="BTB"/>
    <property type="match status" value="1"/>
</dbReference>
<dbReference type="CDD" id="cd18186">
    <property type="entry name" value="BTB_POZ_ZBTB_KLHL-like"/>
    <property type="match status" value="1"/>
</dbReference>
<dbReference type="InterPro" id="IPR011333">
    <property type="entry name" value="SKP1/BTB/POZ_sf"/>
</dbReference>
<sequence>MANKAGVAEAPFNNLLSSDIVIRTSDNIDFHLHKAILSIASPFFNDMFTLPQPFPKSEDLTADPIVVSEDSQTMDGLLRLCYPVDDPIMTDLHIVGNILEAATKYLMGQPIKLATIAMQPFVETHPLQVYAIACRLKQEKLAGQAAGSWKRQRIVIPGSEDFESTVGGASYIPEMAHISSGAYSRLVKYLLSPKEPAVKPTFQFCENTAISRRGKPHKLETTNSPYYAYMQELMQDADLVVRASDGFDFRVHKLVLDLSSAGSIVKLLDDEFPEYANGLPVVHVDIERQTLGEILRLCYPWNHTELKNISAIRAASLAAGKYNITKVIEEMKRQLLQLAETLPVPVHFLSVELGWMEVAQKAAKYSIALDIEHQYTPTMEHVPADAYYRLIKYHHACRTIITQIVIQHAPTAGLVKWPSRAWLSLLDSTLPVASFPIVWDELFKAQNKKVPCPNPSVSTMTPDVSTTDSNPVDTCVALYNTTWQRSTFLQIEIQNKLRKVNIFIECNSSRP</sequence>
<evidence type="ECO:0000313" key="3">
    <source>
        <dbReference type="Proteomes" id="UP000186601"/>
    </source>
</evidence>
<organism evidence="2 3">
    <name type="scientific">Hermanssonia centrifuga</name>
    <dbReference type="NCBI Taxonomy" id="98765"/>
    <lineage>
        <taxon>Eukaryota</taxon>
        <taxon>Fungi</taxon>
        <taxon>Dikarya</taxon>
        <taxon>Basidiomycota</taxon>
        <taxon>Agaricomycotina</taxon>
        <taxon>Agaricomycetes</taxon>
        <taxon>Polyporales</taxon>
        <taxon>Meruliaceae</taxon>
        <taxon>Hermanssonia</taxon>
    </lineage>
</organism>
<dbReference type="SMART" id="SM00225">
    <property type="entry name" value="BTB"/>
    <property type="match status" value="2"/>
</dbReference>
<name>A0A2R6P8H1_9APHY</name>
<proteinExistence type="predicted"/>
<dbReference type="PROSITE" id="PS50097">
    <property type="entry name" value="BTB"/>
    <property type="match status" value="2"/>
</dbReference>
<protein>
    <recommendedName>
        <fullName evidence="1">BTB domain-containing protein</fullName>
    </recommendedName>
</protein>
<reference evidence="2 3" key="1">
    <citation type="submission" date="2018-02" db="EMBL/GenBank/DDBJ databases">
        <title>Genome sequence of the basidiomycete white-rot fungus Phlebia centrifuga.</title>
        <authorList>
            <person name="Granchi Z."/>
            <person name="Peng M."/>
            <person name="de Vries R.P."/>
            <person name="Hilden K."/>
            <person name="Makela M.R."/>
            <person name="Grigoriev I."/>
            <person name="Riley R."/>
        </authorList>
    </citation>
    <scope>NUCLEOTIDE SEQUENCE [LARGE SCALE GENOMIC DNA]</scope>
    <source>
        <strain evidence="2 3">FBCC195</strain>
    </source>
</reference>
<keyword evidence="3" id="KW-1185">Reference proteome</keyword>
<dbReference type="Proteomes" id="UP000186601">
    <property type="component" value="Unassembled WGS sequence"/>
</dbReference>
<gene>
    <name evidence="2" type="ORF">PHLCEN_2v5298</name>
</gene>
<dbReference type="EMBL" id="MLYV02000521">
    <property type="protein sequence ID" value="PSR86950.1"/>
    <property type="molecule type" value="Genomic_DNA"/>
</dbReference>
<evidence type="ECO:0000259" key="1">
    <source>
        <dbReference type="PROSITE" id="PS50097"/>
    </source>
</evidence>